<feature type="compositionally biased region" description="Polar residues" evidence="6">
    <location>
        <begin position="116"/>
        <end position="127"/>
    </location>
</feature>
<proteinExistence type="predicted"/>
<dbReference type="SMART" id="SM00066">
    <property type="entry name" value="GAL4"/>
    <property type="match status" value="2"/>
</dbReference>
<keyword evidence="2" id="KW-0479">Metal-binding</keyword>
<dbReference type="InterPro" id="IPR001138">
    <property type="entry name" value="Zn2Cys6_DnaBD"/>
</dbReference>
<dbReference type="InterPro" id="IPR050815">
    <property type="entry name" value="TF_fung"/>
</dbReference>
<evidence type="ECO:0000256" key="2">
    <source>
        <dbReference type="ARBA" id="ARBA00022723"/>
    </source>
</evidence>
<evidence type="ECO:0000313" key="9">
    <source>
        <dbReference type="Proteomes" id="UP000754883"/>
    </source>
</evidence>
<keyword evidence="4" id="KW-0804">Transcription</keyword>
<dbReference type="GO" id="GO:0000981">
    <property type="term" value="F:DNA-binding transcription factor activity, RNA polymerase II-specific"/>
    <property type="evidence" value="ECO:0007669"/>
    <property type="project" value="InterPro"/>
</dbReference>
<dbReference type="PRINTS" id="PR00755">
    <property type="entry name" value="AFLATOXINBRP"/>
</dbReference>
<dbReference type="Gene3D" id="4.10.240.10">
    <property type="entry name" value="Zn(2)-C6 fungal-type DNA-binding domain"/>
    <property type="match status" value="2"/>
</dbReference>
<sequence>MPPTRRRRTRTGCLTCRARRIKCDEAATICTQCSRSDLQCLRSRNESLSESTRSRLAFTAKNNDQRLTQAGTRRQRVQRSCVSCKLIKKRCNGERPLCERCLKKNQPCVYDEDSSPSDTGNSIAENKQASSSLSRLSFLSPSETTVDFPDKIIARDLCKTFFDEIAPLRCLGFLHRHIFLQHVQDCEDGREPLLLSVCALATKSIKHRELWEIGCRWARIAQGFVLAEVQDISIHRLMCIVLLYEHAARTNEHRLCFILSGLASRYTQALSLNLEYDHDVMSTNGLLSPVERESRRRLMWACYIMDTMVACGLNHLQTIDTTTIQIQLPCDDRYFLYKVARITAKVPICFESTANSDAPISIENQDTHAFLVRLFLIRDRILRYVHDHADEEDPWRLMGPLADLEHWKDSLPPELQFNHDVIVIRKEQSMLSALISLHVQYHQINCLLYRCTIPSMLFPARSHTGLSRKASIEFLSDSRRGWFDHACAMSAIFKVALEQKPESMEDPAVGFSTYNAIIIKFLYLTNFIPPEERLLRMESILPLVDIDLQFLRELHEYHPSVRSACLAAERLVDEAKVKIYQDPTITLSESGNLVGVFNFPTESISLDHRTNQLSTIAQIRKNLPEMHAPDLASVPLSCGTQSPGDPGRLWLWIDQRADSDQSDPTS</sequence>
<evidence type="ECO:0000256" key="6">
    <source>
        <dbReference type="SAM" id="MobiDB-lite"/>
    </source>
</evidence>
<evidence type="ECO:0000256" key="4">
    <source>
        <dbReference type="ARBA" id="ARBA00023163"/>
    </source>
</evidence>
<comment type="caution">
    <text evidence="8">The sequence shown here is derived from an EMBL/GenBank/DDBJ whole genome shotgun (WGS) entry which is preliminary data.</text>
</comment>
<dbReference type="Proteomes" id="UP000754883">
    <property type="component" value="Unassembled WGS sequence"/>
</dbReference>
<dbReference type="SMART" id="SM00906">
    <property type="entry name" value="Fungal_trans"/>
    <property type="match status" value="1"/>
</dbReference>
<keyword evidence="9" id="KW-1185">Reference proteome</keyword>
<dbReference type="InterPro" id="IPR036864">
    <property type="entry name" value="Zn2-C6_fun-type_DNA-bd_sf"/>
</dbReference>
<dbReference type="PANTHER" id="PTHR47338">
    <property type="entry name" value="ZN(II)2CYS6 TRANSCRIPTION FACTOR (EUROFUNG)-RELATED"/>
    <property type="match status" value="1"/>
</dbReference>
<dbReference type="InterPro" id="IPR007219">
    <property type="entry name" value="XnlR_reg_dom"/>
</dbReference>
<dbReference type="GO" id="GO:0008270">
    <property type="term" value="F:zinc ion binding"/>
    <property type="evidence" value="ECO:0007669"/>
    <property type="project" value="InterPro"/>
</dbReference>
<keyword evidence="5" id="KW-0539">Nucleus</keyword>
<feature type="region of interest" description="Disordered" evidence="6">
    <location>
        <begin position="108"/>
        <end position="127"/>
    </location>
</feature>
<keyword evidence="3" id="KW-0805">Transcription regulation</keyword>
<organism evidence="8 9">
    <name type="scientific">Clonostachys byssicola</name>
    <dbReference type="NCBI Taxonomy" id="160290"/>
    <lineage>
        <taxon>Eukaryota</taxon>
        <taxon>Fungi</taxon>
        <taxon>Dikarya</taxon>
        <taxon>Ascomycota</taxon>
        <taxon>Pezizomycotina</taxon>
        <taxon>Sordariomycetes</taxon>
        <taxon>Hypocreomycetidae</taxon>
        <taxon>Hypocreales</taxon>
        <taxon>Bionectriaceae</taxon>
        <taxon>Clonostachys</taxon>
    </lineage>
</organism>
<gene>
    <name evidence="8" type="ORF">CBYS24578_00012231</name>
</gene>
<dbReference type="EMBL" id="CABFNO020001387">
    <property type="protein sequence ID" value="CAG9984483.1"/>
    <property type="molecule type" value="Genomic_DNA"/>
</dbReference>
<dbReference type="OrthoDB" id="39175at2759"/>
<dbReference type="SUPFAM" id="SSF57701">
    <property type="entry name" value="Zn2/Cys6 DNA-binding domain"/>
    <property type="match status" value="2"/>
</dbReference>
<evidence type="ECO:0000313" key="8">
    <source>
        <dbReference type="EMBL" id="CAG9984483.1"/>
    </source>
</evidence>
<dbReference type="GO" id="GO:0006351">
    <property type="term" value="P:DNA-templated transcription"/>
    <property type="evidence" value="ECO:0007669"/>
    <property type="project" value="InterPro"/>
</dbReference>
<evidence type="ECO:0000256" key="1">
    <source>
        <dbReference type="ARBA" id="ARBA00004123"/>
    </source>
</evidence>
<dbReference type="CDD" id="cd12148">
    <property type="entry name" value="fungal_TF_MHR"/>
    <property type="match status" value="1"/>
</dbReference>
<dbReference type="Pfam" id="PF00172">
    <property type="entry name" value="Zn_clus"/>
    <property type="match status" value="2"/>
</dbReference>
<dbReference type="AlphaFoldDB" id="A0A9N9U937"/>
<dbReference type="PANTHER" id="PTHR47338:SF7">
    <property type="entry name" value="ZN(II)2CYS6 TRANSCRIPTION FACTOR (EUROFUNG)"/>
    <property type="match status" value="1"/>
</dbReference>
<protein>
    <recommendedName>
        <fullName evidence="7">Zn(2)-C6 fungal-type domain-containing protein</fullName>
    </recommendedName>
</protein>
<dbReference type="GO" id="GO:0005634">
    <property type="term" value="C:nucleus"/>
    <property type="evidence" value="ECO:0007669"/>
    <property type="project" value="UniProtKB-SubCell"/>
</dbReference>
<comment type="subcellular location">
    <subcellularLocation>
        <location evidence="1">Nucleus</location>
    </subcellularLocation>
</comment>
<dbReference type="CDD" id="cd00067">
    <property type="entry name" value="GAL4"/>
    <property type="match status" value="2"/>
</dbReference>
<accession>A0A9N9U937</accession>
<reference evidence="9" key="1">
    <citation type="submission" date="2019-06" db="EMBL/GenBank/DDBJ databases">
        <authorList>
            <person name="Broberg M."/>
        </authorList>
    </citation>
    <scope>NUCLEOTIDE SEQUENCE [LARGE SCALE GENOMIC DNA]</scope>
</reference>
<reference evidence="8 9" key="2">
    <citation type="submission" date="2021-10" db="EMBL/GenBank/DDBJ databases">
        <authorList>
            <person name="Piombo E."/>
        </authorList>
    </citation>
    <scope>NUCLEOTIDE SEQUENCE [LARGE SCALE GENOMIC DNA]</scope>
</reference>
<evidence type="ECO:0000256" key="5">
    <source>
        <dbReference type="ARBA" id="ARBA00023242"/>
    </source>
</evidence>
<dbReference type="PROSITE" id="PS00463">
    <property type="entry name" value="ZN2_CY6_FUNGAL_1"/>
    <property type="match status" value="2"/>
</dbReference>
<feature type="domain" description="Zn(2)-C6 fungal-type" evidence="7">
    <location>
        <begin position="80"/>
        <end position="110"/>
    </location>
</feature>
<dbReference type="GO" id="GO:0003677">
    <property type="term" value="F:DNA binding"/>
    <property type="evidence" value="ECO:0007669"/>
    <property type="project" value="InterPro"/>
</dbReference>
<feature type="domain" description="Zn(2)-C6 fungal-type" evidence="7">
    <location>
        <begin position="12"/>
        <end position="40"/>
    </location>
</feature>
<dbReference type="Pfam" id="PF04082">
    <property type="entry name" value="Fungal_trans"/>
    <property type="match status" value="1"/>
</dbReference>
<name>A0A9N9U937_9HYPO</name>
<evidence type="ECO:0000259" key="7">
    <source>
        <dbReference type="PROSITE" id="PS50048"/>
    </source>
</evidence>
<evidence type="ECO:0000256" key="3">
    <source>
        <dbReference type="ARBA" id="ARBA00023015"/>
    </source>
</evidence>
<dbReference type="PROSITE" id="PS50048">
    <property type="entry name" value="ZN2_CY6_FUNGAL_2"/>
    <property type="match status" value="2"/>
</dbReference>